<accession>A0A183IC12</accession>
<feature type="transmembrane region" description="Helical" evidence="1">
    <location>
        <begin position="136"/>
        <end position="157"/>
    </location>
</feature>
<feature type="transmembrane region" description="Helical" evidence="1">
    <location>
        <begin position="192"/>
        <end position="216"/>
    </location>
</feature>
<evidence type="ECO:0000313" key="4">
    <source>
        <dbReference type="WBParaSite" id="SBAD_0000119301-mRNA-1"/>
    </source>
</evidence>
<dbReference type="InterPro" id="IPR011701">
    <property type="entry name" value="MFS"/>
</dbReference>
<dbReference type="Pfam" id="PF07690">
    <property type="entry name" value="MFS_1"/>
    <property type="match status" value="1"/>
</dbReference>
<dbReference type="Gene3D" id="1.20.1250.20">
    <property type="entry name" value="MFS general substrate transporter like domains"/>
    <property type="match status" value="1"/>
</dbReference>
<dbReference type="PANTHER" id="PTHR11360:SF284">
    <property type="entry name" value="EG:103B4.3 PROTEIN-RELATED"/>
    <property type="match status" value="1"/>
</dbReference>
<dbReference type="PANTHER" id="PTHR11360">
    <property type="entry name" value="MONOCARBOXYLATE TRANSPORTER"/>
    <property type="match status" value="1"/>
</dbReference>
<dbReference type="GO" id="GO:0008028">
    <property type="term" value="F:monocarboxylic acid transmembrane transporter activity"/>
    <property type="evidence" value="ECO:0007669"/>
    <property type="project" value="TreeGrafter"/>
</dbReference>
<feature type="transmembrane region" description="Helical" evidence="1">
    <location>
        <begin position="75"/>
        <end position="101"/>
    </location>
</feature>
<keyword evidence="1" id="KW-0812">Transmembrane</keyword>
<protein>
    <submittedName>
        <fullName evidence="4">MFS domain-containing protein</fullName>
    </submittedName>
</protein>
<proteinExistence type="predicted"/>
<reference evidence="2 3" key="2">
    <citation type="submission" date="2018-11" db="EMBL/GenBank/DDBJ databases">
        <authorList>
            <consortium name="Pathogen Informatics"/>
        </authorList>
    </citation>
    <scope>NUCLEOTIDE SEQUENCE [LARGE SCALE GENOMIC DNA]</scope>
</reference>
<organism evidence="4">
    <name type="scientific">Soboliphyme baturini</name>
    <dbReference type="NCBI Taxonomy" id="241478"/>
    <lineage>
        <taxon>Eukaryota</taxon>
        <taxon>Metazoa</taxon>
        <taxon>Ecdysozoa</taxon>
        <taxon>Nematoda</taxon>
        <taxon>Enoplea</taxon>
        <taxon>Dorylaimia</taxon>
        <taxon>Dioctophymatida</taxon>
        <taxon>Dioctophymatoidea</taxon>
        <taxon>Soboliphymatidae</taxon>
        <taxon>Soboliphyme</taxon>
    </lineage>
</organism>
<feature type="transmembrane region" description="Helical" evidence="1">
    <location>
        <begin position="349"/>
        <end position="370"/>
    </location>
</feature>
<dbReference type="OrthoDB" id="2213137at2759"/>
<gene>
    <name evidence="2" type="ORF">SBAD_LOCUS1156</name>
</gene>
<dbReference type="SUPFAM" id="SSF103473">
    <property type="entry name" value="MFS general substrate transporter"/>
    <property type="match status" value="1"/>
</dbReference>
<feature type="transmembrane region" description="Helical" evidence="1">
    <location>
        <begin position="414"/>
        <end position="437"/>
    </location>
</feature>
<feature type="transmembrane region" description="Helical" evidence="1">
    <location>
        <begin position="108"/>
        <end position="130"/>
    </location>
</feature>
<evidence type="ECO:0000256" key="1">
    <source>
        <dbReference type="SAM" id="Phobius"/>
    </source>
</evidence>
<sequence>MTSKESTSASRPPPRKFTEVSLNEDFLIKAPDGGWGWVIVVASLMSNLLIDGVLFNVGQVFQPIWVDYFHTSVSVAAWAVSILVAFYYLAGPFTGCLINVLGCRAVSIIGVVLVCVGFVCSIFATSIYYLYFTLGFISGTGMGMVYLSSVIVVNYYFEKKRAMATGIAVCGSGLGAMTFGPLLTFLNDCFGWQGALLIVTGITMNCFACSLIYIPLKPSNAQIEKFEKSVWQQLQKESIPYLKAKGNTVPKDFVLKELDTEGNLRKLSVDTIMKINSPFNRKDIFYRSSSFALERQLSEQAVDSIVAALPELTEEEPIALTPKLSDIMKSAKATFKEMLDMKLLLSPTYITWAIQGSFFYFATMIPFIYLPAMAIKLGHSKGSSTMLISVIGAPRINAQHLQNSAILVGSVGTLLLPLMTAYWSLVIYCCLFGVGLGKKHHFCFVFRFLRFFHTCMSLIKILINHGNHESCFRTKYL</sequence>
<keyword evidence="1" id="KW-0472">Membrane</keyword>
<feature type="transmembrane region" description="Helical" evidence="1">
    <location>
        <begin position="164"/>
        <end position="186"/>
    </location>
</feature>
<feature type="transmembrane region" description="Helical" evidence="1">
    <location>
        <begin position="35"/>
        <end position="55"/>
    </location>
</feature>
<evidence type="ECO:0000313" key="2">
    <source>
        <dbReference type="EMBL" id="VDO93385.1"/>
    </source>
</evidence>
<dbReference type="WBParaSite" id="SBAD_0000119301-mRNA-1">
    <property type="protein sequence ID" value="SBAD_0000119301-mRNA-1"/>
    <property type="gene ID" value="SBAD_0000119301"/>
</dbReference>
<dbReference type="AlphaFoldDB" id="A0A183IC12"/>
<dbReference type="Proteomes" id="UP000270296">
    <property type="component" value="Unassembled WGS sequence"/>
</dbReference>
<dbReference type="InterPro" id="IPR050327">
    <property type="entry name" value="Proton-linked_MCT"/>
</dbReference>
<keyword evidence="3" id="KW-1185">Reference proteome</keyword>
<reference evidence="4" key="1">
    <citation type="submission" date="2016-06" db="UniProtKB">
        <authorList>
            <consortium name="WormBaseParasite"/>
        </authorList>
    </citation>
    <scope>IDENTIFICATION</scope>
</reference>
<keyword evidence="1" id="KW-1133">Transmembrane helix</keyword>
<dbReference type="EMBL" id="UZAM01006728">
    <property type="protein sequence ID" value="VDO93385.1"/>
    <property type="molecule type" value="Genomic_DNA"/>
</dbReference>
<dbReference type="InterPro" id="IPR036259">
    <property type="entry name" value="MFS_trans_sf"/>
</dbReference>
<evidence type="ECO:0000313" key="3">
    <source>
        <dbReference type="Proteomes" id="UP000270296"/>
    </source>
</evidence>
<name>A0A183IC12_9BILA</name>